<dbReference type="AlphaFoldDB" id="A0A382IAS4"/>
<name>A0A382IAS4_9ZZZZ</name>
<protein>
    <submittedName>
        <fullName evidence="1">Uncharacterized protein</fullName>
    </submittedName>
</protein>
<dbReference type="EMBL" id="UINC01066291">
    <property type="protein sequence ID" value="SVB96844.1"/>
    <property type="molecule type" value="Genomic_DNA"/>
</dbReference>
<proteinExistence type="predicted"/>
<accession>A0A382IAS4</accession>
<reference evidence="1" key="1">
    <citation type="submission" date="2018-05" db="EMBL/GenBank/DDBJ databases">
        <authorList>
            <person name="Lanie J.A."/>
            <person name="Ng W.-L."/>
            <person name="Kazmierczak K.M."/>
            <person name="Andrzejewski T.M."/>
            <person name="Davidsen T.M."/>
            <person name="Wayne K.J."/>
            <person name="Tettelin H."/>
            <person name="Glass J.I."/>
            <person name="Rusch D."/>
            <person name="Podicherti R."/>
            <person name="Tsui H.-C.T."/>
            <person name="Winkler M.E."/>
        </authorList>
    </citation>
    <scope>NUCLEOTIDE SEQUENCE</scope>
</reference>
<organism evidence="1">
    <name type="scientific">marine metagenome</name>
    <dbReference type="NCBI Taxonomy" id="408172"/>
    <lineage>
        <taxon>unclassified sequences</taxon>
        <taxon>metagenomes</taxon>
        <taxon>ecological metagenomes</taxon>
    </lineage>
</organism>
<feature type="non-terminal residue" evidence="1">
    <location>
        <position position="43"/>
    </location>
</feature>
<evidence type="ECO:0000313" key="1">
    <source>
        <dbReference type="EMBL" id="SVB96844.1"/>
    </source>
</evidence>
<sequence>MRYAIAIIIYFFSISLSFASTTYYQEALQSFEDDKFELSIKYL</sequence>
<gene>
    <name evidence="1" type="ORF">METZ01_LOCUS249698</name>
</gene>